<dbReference type="EMBL" id="FMDN01000014">
    <property type="protein sequence ID" value="SCG59849.1"/>
    <property type="molecule type" value="Genomic_DNA"/>
</dbReference>
<keyword evidence="2" id="KW-1003">Cell membrane</keyword>
<dbReference type="Proteomes" id="UP000199408">
    <property type="component" value="Unassembled WGS sequence"/>
</dbReference>
<keyword evidence="9" id="KW-1185">Reference proteome</keyword>
<evidence type="ECO:0000259" key="7">
    <source>
        <dbReference type="Pfam" id="PF00482"/>
    </source>
</evidence>
<keyword evidence="5 6" id="KW-0472">Membrane</keyword>
<feature type="transmembrane region" description="Helical" evidence="6">
    <location>
        <begin position="266"/>
        <end position="284"/>
    </location>
</feature>
<sequence>MAAFVVACGVIAGLGLVMAGSGLHPARPSLAQALDALRRTPTALEEPVGARTRLLAAPLRALGLPRQRMRADLAVLGRPTATHLADQALAVLAGLLLPPVAMAVLASGGVSFAAGMPLWASLAGAAGGWWLAETTVHAEAQRRRDELRYALSAVLDLVVISLAGGAGLEQALDDACADTHGWAAGRLNRAVATARLLRIPPWQALGQLGEDTGVVELQELAATMSLAGTEGARIRDSLTIRAATLRAHQAAALEARANSATERMSMPVMLLAAAYMLFLLYPAVTAVDSF</sequence>
<dbReference type="AlphaFoldDB" id="A0A1C5IPB4"/>
<dbReference type="STRING" id="47864.GA0070560_11458"/>
<accession>A0A1C5IPB4</accession>
<dbReference type="GO" id="GO:0005886">
    <property type="term" value="C:plasma membrane"/>
    <property type="evidence" value="ECO:0007669"/>
    <property type="project" value="UniProtKB-SubCell"/>
</dbReference>
<feature type="domain" description="Type II secretion system protein GspF" evidence="7">
    <location>
        <begin position="155"/>
        <end position="282"/>
    </location>
</feature>
<dbReference type="Pfam" id="PF00482">
    <property type="entry name" value="T2SSF"/>
    <property type="match status" value="1"/>
</dbReference>
<dbReference type="InterPro" id="IPR018076">
    <property type="entry name" value="T2SS_GspF_dom"/>
</dbReference>
<evidence type="ECO:0000256" key="1">
    <source>
        <dbReference type="ARBA" id="ARBA00004651"/>
    </source>
</evidence>
<proteinExistence type="predicted"/>
<gene>
    <name evidence="8" type="ORF">GA0070560_11458</name>
</gene>
<dbReference type="PANTHER" id="PTHR35007:SF1">
    <property type="entry name" value="PILUS ASSEMBLY PROTEIN"/>
    <property type="match status" value="1"/>
</dbReference>
<protein>
    <submittedName>
        <fullName evidence="8">Type II secretion system (T2SS), protein F</fullName>
    </submittedName>
</protein>
<name>A0A1C5IPB4_9ACTN</name>
<evidence type="ECO:0000256" key="6">
    <source>
        <dbReference type="SAM" id="Phobius"/>
    </source>
</evidence>
<evidence type="ECO:0000256" key="2">
    <source>
        <dbReference type="ARBA" id="ARBA00022475"/>
    </source>
</evidence>
<dbReference type="OrthoDB" id="5243064at2"/>
<evidence type="ECO:0000313" key="8">
    <source>
        <dbReference type="EMBL" id="SCG59849.1"/>
    </source>
</evidence>
<comment type="subcellular location">
    <subcellularLocation>
        <location evidence="1">Cell membrane</location>
        <topology evidence="1">Multi-pass membrane protein</topology>
    </subcellularLocation>
</comment>
<feature type="transmembrane region" description="Helical" evidence="6">
    <location>
        <begin position="88"/>
        <end position="114"/>
    </location>
</feature>
<evidence type="ECO:0000256" key="5">
    <source>
        <dbReference type="ARBA" id="ARBA00023136"/>
    </source>
</evidence>
<organism evidence="8 9">
    <name type="scientific">Micromonospora halophytica</name>
    <dbReference type="NCBI Taxonomy" id="47864"/>
    <lineage>
        <taxon>Bacteria</taxon>
        <taxon>Bacillati</taxon>
        <taxon>Actinomycetota</taxon>
        <taxon>Actinomycetes</taxon>
        <taxon>Micromonosporales</taxon>
        <taxon>Micromonosporaceae</taxon>
        <taxon>Micromonospora</taxon>
    </lineage>
</organism>
<keyword evidence="4 6" id="KW-1133">Transmembrane helix</keyword>
<dbReference type="RefSeq" id="WP_091299003.1">
    <property type="nucleotide sequence ID" value="NZ_FMDN01000014.1"/>
</dbReference>
<evidence type="ECO:0000256" key="3">
    <source>
        <dbReference type="ARBA" id="ARBA00022692"/>
    </source>
</evidence>
<reference evidence="9" key="1">
    <citation type="submission" date="2016-06" db="EMBL/GenBank/DDBJ databases">
        <authorList>
            <person name="Varghese N."/>
        </authorList>
    </citation>
    <scope>NUCLEOTIDE SEQUENCE [LARGE SCALE GENOMIC DNA]</scope>
    <source>
        <strain evidence="9">DSM 43171</strain>
    </source>
</reference>
<dbReference type="PANTHER" id="PTHR35007">
    <property type="entry name" value="INTEGRAL MEMBRANE PROTEIN-RELATED"/>
    <property type="match status" value="1"/>
</dbReference>
<evidence type="ECO:0000313" key="9">
    <source>
        <dbReference type="Proteomes" id="UP000199408"/>
    </source>
</evidence>
<keyword evidence="3 6" id="KW-0812">Transmembrane</keyword>
<evidence type="ECO:0000256" key="4">
    <source>
        <dbReference type="ARBA" id="ARBA00022989"/>
    </source>
</evidence>